<comment type="caution">
    <text evidence="2">The sequence shown here is derived from an EMBL/GenBank/DDBJ whole genome shotgun (WGS) entry which is preliminary data.</text>
</comment>
<keyword evidence="1" id="KW-1133">Transmembrane helix</keyword>
<feature type="transmembrane region" description="Helical" evidence="1">
    <location>
        <begin position="167"/>
        <end position="186"/>
    </location>
</feature>
<evidence type="ECO:0008006" key="4">
    <source>
        <dbReference type="Google" id="ProtNLM"/>
    </source>
</evidence>
<dbReference type="RefSeq" id="WP_343049283.1">
    <property type="nucleotide sequence ID" value="NZ_JACCAC010000001.1"/>
</dbReference>
<dbReference type="InterPro" id="IPR049500">
    <property type="entry name" value="Peptidase_M50B-like"/>
</dbReference>
<keyword evidence="1" id="KW-0472">Membrane</keyword>
<feature type="transmembrane region" description="Helical" evidence="1">
    <location>
        <begin position="119"/>
        <end position="136"/>
    </location>
</feature>
<reference evidence="2 3" key="1">
    <citation type="submission" date="2020-07" db="EMBL/GenBank/DDBJ databases">
        <title>Sequencing the genomes of 1000 actinobacteria strains.</title>
        <authorList>
            <person name="Klenk H.-P."/>
        </authorList>
    </citation>
    <scope>NUCLEOTIDE SEQUENCE [LARGE SCALE GENOMIC DNA]</scope>
    <source>
        <strain evidence="2 3">DSM 24552</strain>
    </source>
</reference>
<keyword evidence="3" id="KW-1185">Reference proteome</keyword>
<proteinExistence type="predicted"/>
<sequence>MLRDVLSRVAGDLVGTQPAPGPRAVLATALLAAVLVAWPPVWRRCRHALTIVHEAGHAAVAVLVGRRLAGIRLHADTSGLTVTRGRPRGAGMVATAAAGYPAPALVGLGAAHLLAAGRALAVLWLMVGLLAVVAVVVRNLYGLLVVVLAAAAVVGVTWWGREVVQSWSAWALTWFLLLGSPVAVLEMQRGRRRRARGRRGGTSDADVLARLTPLPALAWVGLLLLVTLVCLVWGARLLLP</sequence>
<dbReference type="Proteomes" id="UP000544110">
    <property type="component" value="Unassembled WGS sequence"/>
</dbReference>
<organism evidence="2 3">
    <name type="scientific">Nocardioides perillae</name>
    <dbReference type="NCBI Taxonomy" id="1119534"/>
    <lineage>
        <taxon>Bacteria</taxon>
        <taxon>Bacillati</taxon>
        <taxon>Actinomycetota</taxon>
        <taxon>Actinomycetes</taxon>
        <taxon>Propionibacteriales</taxon>
        <taxon>Nocardioidaceae</taxon>
        <taxon>Nocardioides</taxon>
    </lineage>
</organism>
<dbReference type="EMBL" id="JACCAC010000001">
    <property type="protein sequence ID" value="NYG55909.1"/>
    <property type="molecule type" value="Genomic_DNA"/>
</dbReference>
<keyword evidence="1" id="KW-0812">Transmembrane</keyword>
<evidence type="ECO:0000256" key="1">
    <source>
        <dbReference type="SAM" id="Phobius"/>
    </source>
</evidence>
<evidence type="ECO:0000313" key="2">
    <source>
        <dbReference type="EMBL" id="NYG55909.1"/>
    </source>
</evidence>
<feature type="transmembrane region" description="Helical" evidence="1">
    <location>
        <begin position="207"/>
        <end position="235"/>
    </location>
</feature>
<feature type="transmembrane region" description="Helical" evidence="1">
    <location>
        <begin position="143"/>
        <end position="161"/>
    </location>
</feature>
<name>A0A7Y9RV63_9ACTN</name>
<feature type="transmembrane region" description="Helical" evidence="1">
    <location>
        <begin position="20"/>
        <end position="38"/>
    </location>
</feature>
<gene>
    <name evidence="2" type="ORF">BJ989_002213</name>
</gene>
<protein>
    <recommendedName>
        <fullName evidence="4">Peptidase M50B-like</fullName>
    </recommendedName>
</protein>
<evidence type="ECO:0000313" key="3">
    <source>
        <dbReference type="Proteomes" id="UP000544110"/>
    </source>
</evidence>
<feature type="transmembrane region" description="Helical" evidence="1">
    <location>
        <begin position="93"/>
        <end position="113"/>
    </location>
</feature>
<dbReference type="AlphaFoldDB" id="A0A7Y9RV63"/>
<dbReference type="Pfam" id="PF13398">
    <property type="entry name" value="Peptidase_M50B"/>
    <property type="match status" value="1"/>
</dbReference>
<accession>A0A7Y9RV63</accession>